<dbReference type="InterPro" id="IPR006626">
    <property type="entry name" value="PbH1"/>
</dbReference>
<keyword evidence="4" id="KW-1185">Reference proteome</keyword>
<evidence type="ECO:0000313" key="3">
    <source>
        <dbReference type="EMBL" id="UQT60044.1"/>
    </source>
</evidence>
<proteinExistence type="predicted"/>
<protein>
    <submittedName>
        <fullName evidence="3">Right-handed parallel beta-helix repeat-containing protein</fullName>
    </submittedName>
</protein>
<gene>
    <name evidence="3" type="ORF">M4V62_36095</name>
</gene>
<dbReference type="RefSeq" id="WP_249591378.1">
    <property type="nucleotide sequence ID" value="NZ_BAAAQL010000035.1"/>
</dbReference>
<keyword evidence="1" id="KW-0732">Signal</keyword>
<dbReference type="InterPro" id="IPR012334">
    <property type="entry name" value="Pectin_lyas_fold"/>
</dbReference>
<name>A0ABY4Q331_9ACTN</name>
<dbReference type="InterPro" id="IPR011050">
    <property type="entry name" value="Pectin_lyase_fold/virulence"/>
</dbReference>
<dbReference type="SMART" id="SM00710">
    <property type="entry name" value="PbH1"/>
    <property type="match status" value="9"/>
</dbReference>
<reference evidence="3 4" key="1">
    <citation type="submission" date="2022-05" db="EMBL/GenBank/DDBJ databases">
        <authorList>
            <person name="Zhou X."/>
            <person name="Li K."/>
            <person name="Man Y."/>
        </authorList>
    </citation>
    <scope>NUCLEOTIDE SEQUENCE [LARGE SCALE GENOMIC DNA]</scope>
    <source>
        <strain evidence="3 4">MS405</strain>
    </source>
</reference>
<evidence type="ECO:0000313" key="4">
    <source>
        <dbReference type="Proteomes" id="UP000829992"/>
    </source>
</evidence>
<sequence length="558" mass="58437">MRRKAATAAARRCTGPGVLTAAIVLIGASGCAATPHYAPETKAGSYYVSPEGDDQNDGSSPGQAWRTLARAERVALEPGDRLLLEGGARFTGTITVNGTEAGSADRPVVVGSYGEGRATVEAEGSPGISVHNTAGVEIRDLTVKGDRAAYARDGGINLYADRPGGGKLDRVSVSGVTVSGFQVGIAVGGTEKGNGFKNVTIRQAQLHGNKDAGLLTYGPQFDPGQPSYAHEDFDISDVDAYRNTGDPEAVERHTGDGIILGAVRHATVRDSSAHDNGSTSATEAPSGPVGIWAYDATDVLLEHNTAYRNHTGSDVDGAGFGFDENVSDSTIQYNLAFHNDGPGFYAYTRKANGAHTDNTIRYNITSDDGRKLPRFGGLAVYGHDVRNLRIYQNTVVMTALENGKSGPALRLMDGQTGVTVRNNTFVTDGSPLALVDRGLTAKNVLVQGNNYRAPQGQWVVQWGDHAYTGLDTWRKATGQERVDGKPSGLTVDPCFAGGELPAVESPGDAPRLAPDCAALADKGLDLRKLFGIDPGSVDYFGRTVGTPPPVGAAVPAPD</sequence>
<organism evidence="3 4">
    <name type="scientific">Streptomyces durmitorensis</name>
    <dbReference type="NCBI Taxonomy" id="319947"/>
    <lineage>
        <taxon>Bacteria</taxon>
        <taxon>Bacillati</taxon>
        <taxon>Actinomycetota</taxon>
        <taxon>Actinomycetes</taxon>
        <taxon>Kitasatosporales</taxon>
        <taxon>Streptomycetaceae</taxon>
        <taxon>Streptomyces</taxon>
    </lineage>
</organism>
<dbReference type="InterPro" id="IPR039448">
    <property type="entry name" value="Beta_helix"/>
</dbReference>
<feature type="signal peptide" evidence="1">
    <location>
        <begin position="1"/>
        <end position="21"/>
    </location>
</feature>
<accession>A0ABY4Q331</accession>
<dbReference type="Gene3D" id="2.160.20.10">
    <property type="entry name" value="Single-stranded right-handed beta-helix, Pectin lyase-like"/>
    <property type="match status" value="1"/>
</dbReference>
<dbReference type="Proteomes" id="UP000829992">
    <property type="component" value="Chromosome"/>
</dbReference>
<dbReference type="EMBL" id="CP097289">
    <property type="protein sequence ID" value="UQT60044.1"/>
    <property type="molecule type" value="Genomic_DNA"/>
</dbReference>
<evidence type="ECO:0000256" key="1">
    <source>
        <dbReference type="SAM" id="SignalP"/>
    </source>
</evidence>
<feature type="domain" description="Right handed beta helix" evidence="2">
    <location>
        <begin position="253"/>
        <end position="425"/>
    </location>
</feature>
<dbReference type="Pfam" id="PF13229">
    <property type="entry name" value="Beta_helix"/>
    <property type="match status" value="1"/>
</dbReference>
<evidence type="ECO:0000259" key="2">
    <source>
        <dbReference type="Pfam" id="PF13229"/>
    </source>
</evidence>
<feature type="chain" id="PRO_5047547888" evidence="1">
    <location>
        <begin position="22"/>
        <end position="558"/>
    </location>
</feature>
<dbReference type="PROSITE" id="PS51257">
    <property type="entry name" value="PROKAR_LIPOPROTEIN"/>
    <property type="match status" value="1"/>
</dbReference>
<dbReference type="SUPFAM" id="SSF51126">
    <property type="entry name" value="Pectin lyase-like"/>
    <property type="match status" value="1"/>
</dbReference>